<feature type="transmembrane region" description="Helical" evidence="1">
    <location>
        <begin position="17"/>
        <end position="35"/>
    </location>
</feature>
<protein>
    <submittedName>
        <fullName evidence="3">Cysteine desulfurase</fullName>
    </submittedName>
</protein>
<dbReference type="InterPro" id="IPR036909">
    <property type="entry name" value="Cyt_c-like_dom_sf"/>
</dbReference>
<feature type="domain" description="Urate oxidase N-terminal" evidence="2">
    <location>
        <begin position="6"/>
        <end position="296"/>
    </location>
</feature>
<evidence type="ECO:0000259" key="2">
    <source>
        <dbReference type="Pfam" id="PF06181"/>
    </source>
</evidence>
<dbReference type="OrthoDB" id="9787495at2"/>
<proteinExistence type="predicted"/>
<dbReference type="Pfam" id="PF06181">
    <property type="entry name" value="Urate_ox_N"/>
    <property type="match status" value="1"/>
</dbReference>
<organism evidence="3 4">
    <name type="scientific">Histidinibacterium lentulum</name>
    <dbReference type="NCBI Taxonomy" id="2480588"/>
    <lineage>
        <taxon>Bacteria</taxon>
        <taxon>Pseudomonadati</taxon>
        <taxon>Pseudomonadota</taxon>
        <taxon>Alphaproteobacteria</taxon>
        <taxon>Rhodobacterales</taxon>
        <taxon>Paracoccaceae</taxon>
        <taxon>Histidinibacterium</taxon>
    </lineage>
</organism>
<feature type="transmembrane region" description="Helical" evidence="1">
    <location>
        <begin position="175"/>
        <end position="195"/>
    </location>
</feature>
<gene>
    <name evidence="3" type="ORF">EAT49_12970</name>
</gene>
<keyword evidence="1" id="KW-0472">Membrane</keyword>
<feature type="transmembrane region" description="Helical" evidence="1">
    <location>
        <begin position="251"/>
        <end position="269"/>
    </location>
</feature>
<keyword evidence="1" id="KW-1133">Transmembrane helix</keyword>
<feature type="transmembrane region" description="Helical" evidence="1">
    <location>
        <begin position="85"/>
        <end position="103"/>
    </location>
</feature>
<feature type="transmembrane region" description="Helical" evidence="1">
    <location>
        <begin position="281"/>
        <end position="302"/>
    </location>
</feature>
<reference evidence="3 4" key="1">
    <citation type="submission" date="2018-10" db="EMBL/GenBank/DDBJ databases">
        <title>Histidinibacterium lentulum gen. nov., sp. nov., a marine bacterium from the culture broth of Picochlorum sp. 122.</title>
        <authorList>
            <person name="Wang G."/>
        </authorList>
    </citation>
    <scope>NUCLEOTIDE SEQUENCE [LARGE SCALE GENOMIC DNA]</scope>
    <source>
        <strain evidence="3 4">B17</strain>
    </source>
</reference>
<keyword evidence="4" id="KW-1185">Reference proteome</keyword>
<name>A0A3N2QYE0_9RHOB</name>
<dbReference type="GO" id="GO:0009055">
    <property type="term" value="F:electron transfer activity"/>
    <property type="evidence" value="ECO:0007669"/>
    <property type="project" value="InterPro"/>
</dbReference>
<keyword evidence="1" id="KW-0812">Transmembrane</keyword>
<accession>A0A3N2QYE0</accession>
<dbReference type="AlphaFoldDB" id="A0A3N2QYE0"/>
<sequence length="415" mass="45721">MLDQAILGDWTAFAVRWLHVITAIAWIGSSFYFIALDLGLNRNIKGPADGEEWQVHGGGFYHIQKYLVAPEAMPEHLTWFKWEAYWTWISGAALLAVLYWAGAELYMIDPEKLDLLPWQAIAISAGVIVLGWIGYDALCRSPLAANPTAVMLVLFAGIVVVSWGLNQVFTGRAALLHLGAITATIMTANVAMVIIPNQRVVVADLKAGRKPDPKYGKIAKLRSTHNNYLTLPVIFLMLSNHYPLAFGTENAWIIAALVFLMGVTIRHFFNTMHAREGRPWWTWGATAAIFAAIVALSTAPLFDSWEEAEDRPLTAMERRFAEAPGFEEAQDIVLGRCSMCHAREPGWGGLGHAPGGVHLETVSDIARHARDIYLQAGVTHAMPPGNVTWMDDELRAVLRAWYRAGAAGETAPPEA</sequence>
<dbReference type="GO" id="GO:0020037">
    <property type="term" value="F:heme binding"/>
    <property type="evidence" value="ECO:0007669"/>
    <property type="project" value="InterPro"/>
</dbReference>
<comment type="caution">
    <text evidence="3">The sequence shown here is derived from an EMBL/GenBank/DDBJ whole genome shotgun (WGS) entry which is preliminary data.</text>
</comment>
<dbReference type="Proteomes" id="UP000268016">
    <property type="component" value="Unassembled WGS sequence"/>
</dbReference>
<evidence type="ECO:0000256" key="1">
    <source>
        <dbReference type="SAM" id="Phobius"/>
    </source>
</evidence>
<dbReference type="EMBL" id="RDRB01000006">
    <property type="protein sequence ID" value="ROU00209.1"/>
    <property type="molecule type" value="Genomic_DNA"/>
</dbReference>
<dbReference type="InterPro" id="IPR010389">
    <property type="entry name" value="Urate_ox_N"/>
</dbReference>
<feature type="transmembrane region" description="Helical" evidence="1">
    <location>
        <begin position="147"/>
        <end position="169"/>
    </location>
</feature>
<evidence type="ECO:0000313" key="4">
    <source>
        <dbReference type="Proteomes" id="UP000268016"/>
    </source>
</evidence>
<dbReference type="RefSeq" id="WP_123642758.1">
    <property type="nucleotide sequence ID" value="NZ_ML119086.1"/>
</dbReference>
<dbReference type="SUPFAM" id="SSF46626">
    <property type="entry name" value="Cytochrome c"/>
    <property type="match status" value="1"/>
</dbReference>
<evidence type="ECO:0000313" key="3">
    <source>
        <dbReference type="EMBL" id="ROU00209.1"/>
    </source>
</evidence>
<feature type="transmembrane region" description="Helical" evidence="1">
    <location>
        <begin position="115"/>
        <end position="135"/>
    </location>
</feature>